<dbReference type="Gene3D" id="3.30.70.2860">
    <property type="match status" value="1"/>
</dbReference>
<dbReference type="CDD" id="cd00885">
    <property type="entry name" value="cinA"/>
    <property type="match status" value="1"/>
</dbReference>
<organism evidence="3 4">
    <name type="scientific">Clostridium uliginosum</name>
    <dbReference type="NCBI Taxonomy" id="119641"/>
    <lineage>
        <taxon>Bacteria</taxon>
        <taxon>Bacillati</taxon>
        <taxon>Bacillota</taxon>
        <taxon>Clostridia</taxon>
        <taxon>Eubacteriales</taxon>
        <taxon>Clostridiaceae</taxon>
        <taxon>Clostridium</taxon>
    </lineage>
</organism>
<dbReference type="InterPro" id="IPR041424">
    <property type="entry name" value="CinA_KH"/>
</dbReference>
<dbReference type="Pfam" id="PF18146">
    <property type="entry name" value="CinA_KH"/>
    <property type="match status" value="1"/>
</dbReference>
<dbReference type="InterPro" id="IPR036653">
    <property type="entry name" value="CinA-like_C"/>
</dbReference>
<dbReference type="NCBIfam" id="NF001813">
    <property type="entry name" value="PRK00549.1"/>
    <property type="match status" value="1"/>
</dbReference>
<dbReference type="InterPro" id="IPR008135">
    <property type="entry name" value="Competence-induced_CinA"/>
</dbReference>
<dbReference type="SMART" id="SM00852">
    <property type="entry name" value="MoCF_biosynth"/>
    <property type="match status" value="1"/>
</dbReference>
<sequence length="413" mass="45216">MKVEIIAIGTEILLGDIINSNAQYLAKQLAMLGLDVYNQQVVGDNEERILGAFDEAFKRSDIVITTGGLGPTKDDMTKEVVAKYFKKKLIPHDESIKNIKDYFKSTGRVMPENNFKQGMFPQGSIVVKNDNGTAPGVIIEENNKIMIIMPGPPNEMKPMFKESIEPYLKNKTNTTLISKVVKIIGLGESLVAEKVQDLIDKQTNPTIAPYAKEGEVTLRISAKAEDEESALSLIKPIIEEISKRLGNNIYTIGEDSIEEVVSKILIDKNLTISTAESCTGGMIASRLVSYPGISEVFLEGAVTYSNEAKHNRIHVKQETLDNYGAVSYETAKEMAEGIAKTSGTDVSIVTTGIAGPGGGTEEKPIGLVYIGMYINGEVTVQKYIFKGNRNKVRNQATIMALDMVRRGLLKSDI</sequence>
<evidence type="ECO:0000259" key="2">
    <source>
        <dbReference type="SMART" id="SM00852"/>
    </source>
</evidence>
<dbReference type="InterPro" id="IPR001453">
    <property type="entry name" value="MoaB/Mog_dom"/>
</dbReference>
<dbReference type="Gene3D" id="3.90.950.20">
    <property type="entry name" value="CinA-like"/>
    <property type="match status" value="1"/>
</dbReference>
<dbReference type="Gene3D" id="3.40.980.10">
    <property type="entry name" value="MoaB/Mog-like domain"/>
    <property type="match status" value="1"/>
</dbReference>
<reference evidence="3 4" key="1">
    <citation type="submission" date="2016-10" db="EMBL/GenBank/DDBJ databases">
        <authorList>
            <person name="de Groot N.N."/>
        </authorList>
    </citation>
    <scope>NUCLEOTIDE SEQUENCE [LARGE SCALE GENOMIC DNA]</scope>
    <source>
        <strain evidence="3 4">DSM 12992</strain>
    </source>
</reference>
<dbReference type="InterPro" id="IPR050101">
    <property type="entry name" value="CinA"/>
</dbReference>
<dbReference type="SUPFAM" id="SSF142433">
    <property type="entry name" value="CinA-like"/>
    <property type="match status" value="1"/>
</dbReference>
<dbReference type="NCBIfam" id="TIGR00199">
    <property type="entry name" value="PncC_domain"/>
    <property type="match status" value="1"/>
</dbReference>
<dbReference type="SUPFAM" id="SSF53218">
    <property type="entry name" value="Molybdenum cofactor biosynthesis proteins"/>
    <property type="match status" value="1"/>
</dbReference>
<keyword evidence="4" id="KW-1185">Reference proteome</keyword>
<dbReference type="Pfam" id="PF02464">
    <property type="entry name" value="CinA"/>
    <property type="match status" value="1"/>
</dbReference>
<accession>A0A1I1SAY8</accession>
<dbReference type="InterPro" id="IPR008136">
    <property type="entry name" value="CinA_C"/>
</dbReference>
<proteinExistence type="inferred from homology"/>
<dbReference type="Proteomes" id="UP000199263">
    <property type="component" value="Unassembled WGS sequence"/>
</dbReference>
<dbReference type="PANTHER" id="PTHR13939:SF0">
    <property type="entry name" value="NMN AMIDOHYDROLASE-LIKE PROTEIN YFAY"/>
    <property type="match status" value="1"/>
</dbReference>
<dbReference type="RefSeq" id="WP_090094424.1">
    <property type="nucleotide sequence ID" value="NZ_FOMG01000048.1"/>
</dbReference>
<evidence type="ECO:0000313" key="4">
    <source>
        <dbReference type="Proteomes" id="UP000199263"/>
    </source>
</evidence>
<dbReference type="EMBL" id="FOMG01000048">
    <property type="protein sequence ID" value="SFD43482.1"/>
    <property type="molecule type" value="Genomic_DNA"/>
</dbReference>
<feature type="domain" description="MoaB/Mog" evidence="2">
    <location>
        <begin position="4"/>
        <end position="171"/>
    </location>
</feature>
<dbReference type="STRING" id="119641.SAMN05421842_14813"/>
<dbReference type="AlphaFoldDB" id="A0A1I1SAY8"/>
<evidence type="ECO:0000313" key="3">
    <source>
        <dbReference type="EMBL" id="SFD43482.1"/>
    </source>
</evidence>
<dbReference type="NCBIfam" id="TIGR00200">
    <property type="entry name" value="cinA_nterm"/>
    <property type="match status" value="1"/>
</dbReference>
<dbReference type="InterPro" id="IPR036425">
    <property type="entry name" value="MoaB/Mog-like_dom_sf"/>
</dbReference>
<evidence type="ECO:0000256" key="1">
    <source>
        <dbReference type="HAMAP-Rule" id="MF_00226"/>
    </source>
</evidence>
<dbReference type="PIRSF" id="PIRSF006728">
    <property type="entry name" value="CinA"/>
    <property type="match status" value="1"/>
</dbReference>
<gene>
    <name evidence="1" type="primary">cinA</name>
    <name evidence="3" type="ORF">SAMN05421842_14813</name>
</gene>
<comment type="similarity">
    <text evidence="1">Belongs to the CinA family.</text>
</comment>
<dbReference type="Pfam" id="PF00994">
    <property type="entry name" value="MoCF_biosynth"/>
    <property type="match status" value="1"/>
</dbReference>
<dbReference type="HAMAP" id="MF_00226_B">
    <property type="entry name" value="CinA_B"/>
    <property type="match status" value="1"/>
</dbReference>
<dbReference type="PANTHER" id="PTHR13939">
    <property type="entry name" value="NICOTINAMIDE-NUCLEOTIDE AMIDOHYDROLASE PNCC"/>
    <property type="match status" value="1"/>
</dbReference>
<name>A0A1I1SAY8_9CLOT</name>
<protein>
    <recommendedName>
        <fullName evidence="1">Putative competence-damage inducible protein</fullName>
    </recommendedName>
</protein>
<dbReference type="NCBIfam" id="TIGR00177">
    <property type="entry name" value="molyb_syn"/>
    <property type="match status" value="1"/>
</dbReference>
<dbReference type="OrthoDB" id="9801454at2"/>